<evidence type="ECO:0000259" key="4">
    <source>
        <dbReference type="Pfam" id="PF00534"/>
    </source>
</evidence>
<comment type="caution">
    <text evidence="6">The sequence shown here is derived from an EMBL/GenBank/DDBJ whole genome shotgun (WGS) entry which is preliminary data.</text>
</comment>
<gene>
    <name evidence="6" type="ORF">ACFSCS_00080</name>
</gene>
<name>A0ABW4RRW1_9ACTN</name>
<dbReference type="EMBL" id="JBHUFZ010000001">
    <property type="protein sequence ID" value="MFD1888585.1"/>
    <property type="molecule type" value="Genomic_DNA"/>
</dbReference>
<keyword evidence="7" id="KW-1185">Reference proteome</keyword>
<comment type="similarity">
    <text evidence="1">Belongs to the glycosyltransferase group 1 family. Glycosyltransferase 4 subfamily.</text>
</comment>
<evidence type="ECO:0000256" key="1">
    <source>
        <dbReference type="ARBA" id="ARBA00009481"/>
    </source>
</evidence>
<dbReference type="SUPFAM" id="SSF53756">
    <property type="entry name" value="UDP-Glycosyltransferase/glycogen phosphorylase"/>
    <property type="match status" value="1"/>
</dbReference>
<dbReference type="EC" id="2.4.-.-" evidence="6"/>
<sequence>MFVTIVARGVPSPRTPLWGIFELDQARALQAAGHRVAILALDVRSLRRVRGFGVLHQVIDGIDVHTIRIPLGQVPDAVDQAVLDRAFDAGFSRILSLHGAPDVVHAHFTKYALAAARSRHRRTFRLVVTEHNSKFSPQGIPLRLRRKAAEAYRKADAVVAVSEALAEVLTGAFDLPVQVLPNIVDVSTFAAQPRREHDSIRLVSVGNLLPRKRMALLVDGFALAFAERPEVELVLMGEGPERSQIEARVTEAGLGDRVKLLGFRSRAQIAQEFAASDGFVLLSTWETFGVVFIEAMAAGLPVLSSRCGGPEGFLTEDRGMFAETGSAEELAASLQTFVRHFRDWDRDHIVARAQQDFSPSTVAAQLTEVYARVCSH</sequence>
<dbReference type="Proteomes" id="UP001597326">
    <property type="component" value="Unassembled WGS sequence"/>
</dbReference>
<reference evidence="7" key="1">
    <citation type="journal article" date="2019" name="Int. J. Syst. Evol. Microbiol.">
        <title>The Global Catalogue of Microorganisms (GCM) 10K type strain sequencing project: providing services to taxonomists for standard genome sequencing and annotation.</title>
        <authorList>
            <consortium name="The Broad Institute Genomics Platform"/>
            <consortium name="The Broad Institute Genome Sequencing Center for Infectious Disease"/>
            <person name="Wu L."/>
            <person name="Ma J."/>
        </authorList>
    </citation>
    <scope>NUCLEOTIDE SEQUENCE [LARGE SCALE GENOMIC DNA]</scope>
    <source>
        <strain evidence="7">CAIM 431</strain>
    </source>
</reference>
<protein>
    <submittedName>
        <fullName evidence="6">Glycosyltransferase</fullName>
        <ecNumber evidence="6">2.4.-.-</ecNumber>
    </submittedName>
</protein>
<organism evidence="6 7">
    <name type="scientific">Luteococcus peritonei</name>
    <dbReference type="NCBI Taxonomy" id="88874"/>
    <lineage>
        <taxon>Bacteria</taxon>
        <taxon>Bacillati</taxon>
        <taxon>Actinomycetota</taxon>
        <taxon>Actinomycetes</taxon>
        <taxon>Propionibacteriales</taxon>
        <taxon>Propionibacteriaceae</taxon>
        <taxon>Luteococcus</taxon>
    </lineage>
</organism>
<dbReference type="GO" id="GO:0016757">
    <property type="term" value="F:glycosyltransferase activity"/>
    <property type="evidence" value="ECO:0007669"/>
    <property type="project" value="UniProtKB-KW"/>
</dbReference>
<dbReference type="RefSeq" id="WP_343871655.1">
    <property type="nucleotide sequence ID" value="NZ_BAAAIX010000001.1"/>
</dbReference>
<evidence type="ECO:0000256" key="2">
    <source>
        <dbReference type="ARBA" id="ARBA00022676"/>
    </source>
</evidence>
<evidence type="ECO:0000256" key="3">
    <source>
        <dbReference type="ARBA" id="ARBA00022679"/>
    </source>
</evidence>
<keyword evidence="3 6" id="KW-0808">Transferase</keyword>
<accession>A0ABW4RRW1</accession>
<dbReference type="PANTHER" id="PTHR12526:SF640">
    <property type="entry name" value="COLANIC ACID BIOSYNTHESIS GLYCOSYLTRANSFERASE WCAL-RELATED"/>
    <property type="match status" value="1"/>
</dbReference>
<dbReference type="Gene3D" id="3.40.50.2000">
    <property type="entry name" value="Glycogen Phosphorylase B"/>
    <property type="match status" value="2"/>
</dbReference>
<feature type="domain" description="Glycosyl transferase family 1" evidence="4">
    <location>
        <begin position="191"/>
        <end position="338"/>
    </location>
</feature>
<dbReference type="Pfam" id="PF13439">
    <property type="entry name" value="Glyco_transf_4"/>
    <property type="match status" value="1"/>
</dbReference>
<evidence type="ECO:0000259" key="5">
    <source>
        <dbReference type="Pfam" id="PF13439"/>
    </source>
</evidence>
<feature type="domain" description="Glycosyltransferase subfamily 4-like N-terminal" evidence="5">
    <location>
        <begin position="24"/>
        <end position="187"/>
    </location>
</feature>
<dbReference type="PANTHER" id="PTHR12526">
    <property type="entry name" value="GLYCOSYLTRANSFERASE"/>
    <property type="match status" value="1"/>
</dbReference>
<keyword evidence="2 6" id="KW-0328">Glycosyltransferase</keyword>
<proteinExistence type="inferred from homology"/>
<evidence type="ECO:0000313" key="7">
    <source>
        <dbReference type="Proteomes" id="UP001597326"/>
    </source>
</evidence>
<evidence type="ECO:0000313" key="6">
    <source>
        <dbReference type="EMBL" id="MFD1888585.1"/>
    </source>
</evidence>
<dbReference type="Pfam" id="PF00534">
    <property type="entry name" value="Glycos_transf_1"/>
    <property type="match status" value="1"/>
</dbReference>
<dbReference type="InterPro" id="IPR001296">
    <property type="entry name" value="Glyco_trans_1"/>
</dbReference>
<dbReference type="InterPro" id="IPR028098">
    <property type="entry name" value="Glyco_trans_4-like_N"/>
</dbReference>